<protein>
    <submittedName>
        <fullName evidence="1">Uncharacterized protein</fullName>
    </submittedName>
</protein>
<gene>
    <name evidence="1" type="ORF">HNQ46_000123</name>
</gene>
<sequence length="128" mass="14942">MGIFRNIKEKIKDFFYITKEKIKSAIVKVKNALTQFFQKAIDMMKKVIEKIAIKVRGVVLGASHFFRKVGNKYQEGTKNYSLEEELGEWNETTVTKEIELENVPPKYRTLDDEFEVDDTRELDEALAC</sequence>
<dbReference type="AlphaFoldDB" id="A0A7W9SDI2"/>
<name>A0A7W9SDI2_9FIRM</name>
<accession>A0A7W9SDI2</accession>
<evidence type="ECO:0000313" key="2">
    <source>
        <dbReference type="Proteomes" id="UP000522163"/>
    </source>
</evidence>
<dbReference type="RefSeq" id="WP_183681589.1">
    <property type="nucleotide sequence ID" value="NZ_JACHHH010000001.1"/>
</dbReference>
<comment type="caution">
    <text evidence="1">The sequence shown here is derived from an EMBL/GenBank/DDBJ whole genome shotgun (WGS) entry which is preliminary data.</text>
</comment>
<evidence type="ECO:0000313" key="1">
    <source>
        <dbReference type="EMBL" id="MBB6040162.1"/>
    </source>
</evidence>
<organism evidence="1 2">
    <name type="scientific">Oribacterium sinus</name>
    <dbReference type="NCBI Taxonomy" id="237576"/>
    <lineage>
        <taxon>Bacteria</taxon>
        <taxon>Bacillati</taxon>
        <taxon>Bacillota</taxon>
        <taxon>Clostridia</taxon>
        <taxon>Lachnospirales</taxon>
        <taxon>Lachnospiraceae</taxon>
        <taxon>Oribacterium</taxon>
    </lineage>
</organism>
<proteinExistence type="predicted"/>
<dbReference type="EMBL" id="JACHHH010000001">
    <property type="protein sequence ID" value="MBB6040162.1"/>
    <property type="molecule type" value="Genomic_DNA"/>
</dbReference>
<dbReference type="Proteomes" id="UP000522163">
    <property type="component" value="Unassembled WGS sequence"/>
</dbReference>
<reference evidence="1 2" key="1">
    <citation type="submission" date="2020-08" db="EMBL/GenBank/DDBJ databases">
        <title>Genomic Encyclopedia of Type Strains, Phase IV (KMG-IV): sequencing the most valuable type-strain genomes for metagenomic binning, comparative biology and taxonomic classification.</title>
        <authorList>
            <person name="Goeker M."/>
        </authorList>
    </citation>
    <scope>NUCLEOTIDE SEQUENCE [LARGE SCALE GENOMIC DNA]</scope>
    <source>
        <strain evidence="1 2">DSM 17245</strain>
    </source>
</reference>
<dbReference type="GeneID" id="85013697"/>